<organism evidence="1">
    <name type="scientific">Cladocopium goreaui</name>
    <dbReference type="NCBI Taxonomy" id="2562237"/>
    <lineage>
        <taxon>Eukaryota</taxon>
        <taxon>Sar</taxon>
        <taxon>Alveolata</taxon>
        <taxon>Dinophyceae</taxon>
        <taxon>Suessiales</taxon>
        <taxon>Symbiodiniaceae</taxon>
        <taxon>Cladocopium</taxon>
    </lineage>
</organism>
<reference evidence="1" key="1">
    <citation type="submission" date="2022-10" db="EMBL/GenBank/DDBJ databases">
        <authorList>
            <person name="Chen Y."/>
            <person name="Dougan E. K."/>
            <person name="Chan C."/>
            <person name="Rhodes N."/>
            <person name="Thang M."/>
        </authorList>
    </citation>
    <scope>NUCLEOTIDE SEQUENCE</scope>
</reference>
<dbReference type="AlphaFoldDB" id="A0A9P1DJ85"/>
<dbReference type="EMBL" id="CAMXCT020005002">
    <property type="protein sequence ID" value="CAL1164452.1"/>
    <property type="molecule type" value="Genomic_DNA"/>
</dbReference>
<dbReference type="Proteomes" id="UP001152797">
    <property type="component" value="Unassembled WGS sequence"/>
</dbReference>
<gene>
    <name evidence="1" type="ORF">C1SCF055_LOCUS36276</name>
</gene>
<accession>A0A9P1DJ85</accession>
<dbReference type="EMBL" id="CAMXCT010005002">
    <property type="protein sequence ID" value="CAI4011077.1"/>
    <property type="molecule type" value="Genomic_DNA"/>
</dbReference>
<evidence type="ECO:0000313" key="2">
    <source>
        <dbReference type="EMBL" id="CAL1164452.1"/>
    </source>
</evidence>
<keyword evidence="3" id="KW-1185">Reference proteome</keyword>
<evidence type="ECO:0000313" key="3">
    <source>
        <dbReference type="Proteomes" id="UP001152797"/>
    </source>
</evidence>
<dbReference type="EMBL" id="CAMXCT030005002">
    <property type="protein sequence ID" value="CAL4798389.1"/>
    <property type="molecule type" value="Genomic_DNA"/>
</dbReference>
<dbReference type="OrthoDB" id="424627at2759"/>
<proteinExistence type="predicted"/>
<protein>
    <submittedName>
        <fullName evidence="1">Uncharacterized protein</fullName>
    </submittedName>
</protein>
<reference evidence="2" key="2">
    <citation type="submission" date="2024-04" db="EMBL/GenBank/DDBJ databases">
        <authorList>
            <person name="Chen Y."/>
            <person name="Shah S."/>
            <person name="Dougan E. K."/>
            <person name="Thang M."/>
            <person name="Chan C."/>
        </authorList>
    </citation>
    <scope>NUCLEOTIDE SEQUENCE [LARGE SCALE GENOMIC DNA]</scope>
</reference>
<evidence type="ECO:0000313" key="1">
    <source>
        <dbReference type="EMBL" id="CAI4011077.1"/>
    </source>
</evidence>
<name>A0A9P1DJ85_9DINO</name>
<sequence length="129" mass="14589">MFRTISSSRPSREQRRARLAMTCATPLHGVSASRNFLFQEYLQSKGTLTSSRPQTTGLSKSRSAAEILSEPGMSMVTGMIPDRAGFILPSWEDRKQQTRMVWSGMERERWDQLDSSMRLTQSTASLRSP</sequence>
<comment type="caution">
    <text evidence="1">The sequence shown here is derived from an EMBL/GenBank/DDBJ whole genome shotgun (WGS) entry which is preliminary data.</text>
</comment>